<dbReference type="EMBL" id="JACIVI010000001">
    <property type="protein sequence ID" value="MBB1161230.1"/>
    <property type="molecule type" value="Genomic_DNA"/>
</dbReference>
<dbReference type="AlphaFoldDB" id="A0A839HP67"/>
<evidence type="ECO:0000259" key="14">
    <source>
        <dbReference type="PROSITE" id="PS50109"/>
    </source>
</evidence>
<dbReference type="Gene3D" id="3.30.565.10">
    <property type="entry name" value="Histidine kinase-like ATPase, C-terminal domain"/>
    <property type="match status" value="1"/>
</dbReference>
<evidence type="ECO:0000256" key="2">
    <source>
        <dbReference type="ARBA" id="ARBA00004141"/>
    </source>
</evidence>
<evidence type="ECO:0000256" key="13">
    <source>
        <dbReference type="SAM" id="Phobius"/>
    </source>
</evidence>
<comment type="catalytic activity">
    <reaction evidence="1">
        <text>ATP + protein L-histidine = ADP + protein N-phospho-L-histidine.</text>
        <dbReference type="EC" id="2.7.13.3"/>
    </reaction>
</comment>
<evidence type="ECO:0000256" key="10">
    <source>
        <dbReference type="ARBA" id="ARBA00022989"/>
    </source>
</evidence>
<dbReference type="GO" id="GO:0000155">
    <property type="term" value="F:phosphorelay sensor kinase activity"/>
    <property type="evidence" value="ECO:0007669"/>
    <property type="project" value="InterPro"/>
</dbReference>
<dbReference type="InterPro" id="IPR004358">
    <property type="entry name" value="Sig_transdc_His_kin-like_C"/>
</dbReference>
<proteinExistence type="predicted"/>
<dbReference type="GO" id="GO:0005886">
    <property type="term" value="C:plasma membrane"/>
    <property type="evidence" value="ECO:0007669"/>
    <property type="project" value="TreeGrafter"/>
</dbReference>
<evidence type="ECO:0000256" key="1">
    <source>
        <dbReference type="ARBA" id="ARBA00000085"/>
    </source>
</evidence>
<dbReference type="PANTHER" id="PTHR45436">
    <property type="entry name" value="SENSOR HISTIDINE KINASE YKOH"/>
    <property type="match status" value="1"/>
</dbReference>
<keyword evidence="9" id="KW-0067">ATP-binding</keyword>
<comment type="caution">
    <text evidence="15">The sequence shown here is derived from an EMBL/GenBank/DDBJ whole genome shotgun (WGS) entry which is preliminary data.</text>
</comment>
<dbReference type="SUPFAM" id="SSF55874">
    <property type="entry name" value="ATPase domain of HSP90 chaperone/DNA topoisomerase II/histidine kinase"/>
    <property type="match status" value="1"/>
</dbReference>
<evidence type="ECO:0000256" key="7">
    <source>
        <dbReference type="ARBA" id="ARBA00022741"/>
    </source>
</evidence>
<dbReference type="Pfam" id="PF00512">
    <property type="entry name" value="HisKA"/>
    <property type="match status" value="1"/>
</dbReference>
<dbReference type="InterPro" id="IPR005467">
    <property type="entry name" value="His_kinase_dom"/>
</dbReference>
<dbReference type="InterPro" id="IPR036097">
    <property type="entry name" value="HisK_dim/P_sf"/>
</dbReference>
<evidence type="ECO:0000256" key="12">
    <source>
        <dbReference type="ARBA" id="ARBA00023136"/>
    </source>
</evidence>
<reference evidence="15 16" key="1">
    <citation type="submission" date="2020-08" db="EMBL/GenBank/DDBJ databases">
        <title>Aquariorum lacteus gen. nov., sp. nov., a new member of the family Comamonadaceae, isolated from freshwater aquarium.</title>
        <authorList>
            <person name="Chun S.-J."/>
        </authorList>
    </citation>
    <scope>NUCLEOTIDE SEQUENCE [LARGE SCALE GENOMIC DNA]</scope>
    <source>
        <strain evidence="15 16">SJAQ100</strain>
    </source>
</reference>
<organism evidence="15 16">
    <name type="scientific">Aquariibacter albus</name>
    <dbReference type="NCBI Taxonomy" id="2759899"/>
    <lineage>
        <taxon>Bacteria</taxon>
        <taxon>Pseudomonadati</taxon>
        <taxon>Pseudomonadota</taxon>
        <taxon>Betaproteobacteria</taxon>
        <taxon>Burkholderiales</taxon>
        <taxon>Sphaerotilaceae</taxon>
        <taxon>Aquariibacter</taxon>
    </lineage>
</organism>
<dbReference type="PRINTS" id="PR00344">
    <property type="entry name" value="BCTRLSENSOR"/>
</dbReference>
<keyword evidence="12 13" id="KW-0472">Membrane</keyword>
<evidence type="ECO:0000313" key="15">
    <source>
        <dbReference type="EMBL" id="MBB1161230.1"/>
    </source>
</evidence>
<keyword evidence="5" id="KW-0808">Transferase</keyword>
<evidence type="ECO:0000256" key="3">
    <source>
        <dbReference type="ARBA" id="ARBA00012438"/>
    </source>
</evidence>
<comment type="subcellular location">
    <subcellularLocation>
        <location evidence="2">Membrane</location>
        <topology evidence="2">Multi-pass membrane protein</topology>
    </subcellularLocation>
</comment>
<dbReference type="PANTHER" id="PTHR45436:SF14">
    <property type="entry name" value="SENSOR PROTEIN QSEC"/>
    <property type="match status" value="1"/>
</dbReference>
<dbReference type="EC" id="2.7.13.3" evidence="3"/>
<keyword evidence="6 13" id="KW-0812">Transmembrane</keyword>
<keyword evidence="16" id="KW-1185">Reference proteome</keyword>
<dbReference type="GO" id="GO:0005524">
    <property type="term" value="F:ATP binding"/>
    <property type="evidence" value="ECO:0007669"/>
    <property type="project" value="UniProtKB-KW"/>
</dbReference>
<dbReference type="SUPFAM" id="SSF47384">
    <property type="entry name" value="Homodimeric domain of signal transducing histidine kinase"/>
    <property type="match status" value="1"/>
</dbReference>
<dbReference type="InterPro" id="IPR003594">
    <property type="entry name" value="HATPase_dom"/>
</dbReference>
<keyword evidence="7" id="KW-0547">Nucleotide-binding</keyword>
<dbReference type="Proteomes" id="UP000586093">
    <property type="component" value="Unassembled WGS sequence"/>
</dbReference>
<evidence type="ECO:0000256" key="4">
    <source>
        <dbReference type="ARBA" id="ARBA00022553"/>
    </source>
</evidence>
<protein>
    <recommendedName>
        <fullName evidence="3">histidine kinase</fullName>
        <ecNumber evidence="3">2.7.13.3</ecNumber>
    </recommendedName>
</protein>
<dbReference type="CDD" id="cd00082">
    <property type="entry name" value="HisKA"/>
    <property type="match status" value="1"/>
</dbReference>
<dbReference type="InterPro" id="IPR013727">
    <property type="entry name" value="2CSK_N"/>
</dbReference>
<sequence>MSLRARALAYTMGAAPLVWLLAVAITAHSAYTEIDELFDSQLVRIARQVQTLLPAASLGALDLAAGTDPAHPAGSAAGAAELEDLSVAVWNAEGQMMLADREGVDLPHLADAAGFRDLKVHEDLWRVYYLQSSHGNWLVAVGQSLHERDELVAGLLLAQILPWLLMLPLLLLAMGAALRSALKPLDSLSRALAQRDPQGLDPLPAAELPPDLRPLVEAMNSLFVRIDSTLARERQFTADAAHELRTPLAGLRAQWDAARLQGGATGPGLDKIGLGLDRLARLVQQMLALARVEHLDALGPVQAVDWSAVVATVIDGLWPQAEAAGVDLEVLDLRADTLPLQGDAALLGVLLRNLLDNALRHAPRGSTVTLQGGPGRLSVLDRGPGVTPEQLARLGDRFYRPEGQTRSGSGLGLSIVRRIAALHGLAVTWGPRDDGPGFAVHLRRA</sequence>
<dbReference type="Gene3D" id="1.20.5.1040">
    <property type="entry name" value="Sensor protein qsec"/>
    <property type="match status" value="2"/>
</dbReference>
<feature type="transmembrane region" description="Helical" evidence="13">
    <location>
        <begin position="160"/>
        <end position="182"/>
    </location>
</feature>
<evidence type="ECO:0000313" key="16">
    <source>
        <dbReference type="Proteomes" id="UP000586093"/>
    </source>
</evidence>
<dbReference type="Pfam" id="PF08521">
    <property type="entry name" value="2CSK_N"/>
    <property type="match status" value="1"/>
</dbReference>
<dbReference type="InterPro" id="IPR003661">
    <property type="entry name" value="HisK_dim/P_dom"/>
</dbReference>
<evidence type="ECO:0000256" key="6">
    <source>
        <dbReference type="ARBA" id="ARBA00022692"/>
    </source>
</evidence>
<dbReference type="Pfam" id="PF02518">
    <property type="entry name" value="HATPase_c"/>
    <property type="match status" value="1"/>
</dbReference>
<feature type="domain" description="Histidine kinase" evidence="14">
    <location>
        <begin position="239"/>
        <end position="445"/>
    </location>
</feature>
<keyword evidence="4" id="KW-0597">Phosphoprotein</keyword>
<keyword evidence="8 15" id="KW-0418">Kinase</keyword>
<dbReference type="InterPro" id="IPR036890">
    <property type="entry name" value="HATPase_C_sf"/>
</dbReference>
<dbReference type="SMART" id="SM00387">
    <property type="entry name" value="HATPase_c"/>
    <property type="match status" value="1"/>
</dbReference>
<accession>A0A839HP67</accession>
<dbReference type="Gene3D" id="1.10.287.130">
    <property type="match status" value="1"/>
</dbReference>
<evidence type="ECO:0000256" key="5">
    <source>
        <dbReference type="ARBA" id="ARBA00022679"/>
    </source>
</evidence>
<dbReference type="PROSITE" id="PS50109">
    <property type="entry name" value="HIS_KIN"/>
    <property type="match status" value="1"/>
</dbReference>
<dbReference type="InterPro" id="IPR050428">
    <property type="entry name" value="TCS_sensor_his_kinase"/>
</dbReference>
<dbReference type="SMART" id="SM00388">
    <property type="entry name" value="HisKA"/>
    <property type="match status" value="1"/>
</dbReference>
<evidence type="ECO:0000256" key="9">
    <source>
        <dbReference type="ARBA" id="ARBA00022840"/>
    </source>
</evidence>
<evidence type="ECO:0000256" key="8">
    <source>
        <dbReference type="ARBA" id="ARBA00022777"/>
    </source>
</evidence>
<evidence type="ECO:0000256" key="11">
    <source>
        <dbReference type="ARBA" id="ARBA00023012"/>
    </source>
</evidence>
<keyword evidence="10 13" id="KW-1133">Transmembrane helix</keyword>
<gene>
    <name evidence="15" type="ORF">H4F90_04460</name>
</gene>
<name>A0A839HP67_9BURK</name>
<keyword evidence="11" id="KW-0902">Two-component regulatory system</keyword>